<sequence>MFKNILNFNKNRIKRLTLANLHQKMQEEKFDPNLIELLLVMFKKRIQENGEWEFQKWLNDLNFRVPEEFQNQEACRKVYLMSQPWLKAEVLQLEKETKLPWGVQDEDLSHLDEEVRKVQLVIRHRLTEIVNDLLYSS</sequence>
<comment type="caution">
    <text evidence="1">The sequence shown here is derived from an EMBL/GenBank/DDBJ whole genome shotgun (WGS) entry which is preliminary data.</text>
</comment>
<dbReference type="Proteomes" id="UP000789833">
    <property type="component" value="Unassembled WGS sequence"/>
</dbReference>
<proteinExistence type="predicted"/>
<evidence type="ECO:0000313" key="1">
    <source>
        <dbReference type="EMBL" id="CAG9621302.1"/>
    </source>
</evidence>
<evidence type="ECO:0000313" key="2">
    <source>
        <dbReference type="Proteomes" id="UP000789833"/>
    </source>
</evidence>
<organism evidence="1 2">
    <name type="scientific">Sutcliffiella rhizosphaerae</name>
    <dbReference type="NCBI Taxonomy" id="2880967"/>
    <lineage>
        <taxon>Bacteria</taxon>
        <taxon>Bacillati</taxon>
        <taxon>Bacillota</taxon>
        <taxon>Bacilli</taxon>
        <taxon>Bacillales</taxon>
        <taxon>Bacillaceae</taxon>
        <taxon>Sutcliffiella</taxon>
    </lineage>
</organism>
<reference evidence="1 2" key="1">
    <citation type="submission" date="2021-10" db="EMBL/GenBank/DDBJ databases">
        <authorList>
            <person name="Criscuolo A."/>
        </authorList>
    </citation>
    <scope>NUCLEOTIDE SEQUENCE [LARGE SCALE GENOMIC DNA]</scope>
    <source>
        <strain evidence="2">CIP 111883</strain>
    </source>
</reference>
<dbReference type="EMBL" id="CAKJTJ010000009">
    <property type="protein sequence ID" value="CAG9621302.1"/>
    <property type="molecule type" value="Genomic_DNA"/>
</dbReference>
<protein>
    <submittedName>
        <fullName evidence="1">Uncharacterized protein</fullName>
    </submittedName>
</protein>
<name>A0ABM8YMX3_9BACI</name>
<gene>
    <name evidence="1" type="ORF">BACCIP111883_02074</name>
</gene>
<accession>A0ABM8YMX3</accession>
<keyword evidence="2" id="KW-1185">Reference proteome</keyword>